<evidence type="ECO:0000313" key="3">
    <source>
        <dbReference type="EMBL" id="GFH50489.1"/>
    </source>
</evidence>
<feature type="region of interest" description="Disordered" evidence="1">
    <location>
        <begin position="393"/>
        <end position="555"/>
    </location>
</feature>
<dbReference type="Proteomes" id="UP001054902">
    <property type="component" value="Unassembled WGS sequence"/>
</dbReference>
<organism evidence="3 4">
    <name type="scientific">Chaetoceros tenuissimus</name>
    <dbReference type="NCBI Taxonomy" id="426638"/>
    <lineage>
        <taxon>Eukaryota</taxon>
        <taxon>Sar</taxon>
        <taxon>Stramenopiles</taxon>
        <taxon>Ochrophyta</taxon>
        <taxon>Bacillariophyta</taxon>
        <taxon>Coscinodiscophyceae</taxon>
        <taxon>Chaetocerotophycidae</taxon>
        <taxon>Chaetocerotales</taxon>
        <taxon>Chaetocerotaceae</taxon>
        <taxon>Chaetoceros</taxon>
    </lineage>
</organism>
<reference evidence="3 4" key="1">
    <citation type="journal article" date="2021" name="Sci. Rep.">
        <title>The genome of the diatom Chaetoceros tenuissimus carries an ancient integrated fragment of an extant virus.</title>
        <authorList>
            <person name="Hongo Y."/>
            <person name="Kimura K."/>
            <person name="Takaki Y."/>
            <person name="Yoshida Y."/>
            <person name="Baba S."/>
            <person name="Kobayashi G."/>
            <person name="Nagasaki K."/>
            <person name="Hano T."/>
            <person name="Tomaru Y."/>
        </authorList>
    </citation>
    <scope>NUCLEOTIDE SEQUENCE [LARGE SCALE GENOMIC DNA]</scope>
    <source>
        <strain evidence="3 4">NIES-3715</strain>
    </source>
</reference>
<evidence type="ECO:0000259" key="2">
    <source>
        <dbReference type="Pfam" id="PF07727"/>
    </source>
</evidence>
<feature type="domain" description="Reverse transcriptase Ty1/copia-type" evidence="2">
    <location>
        <begin position="643"/>
        <end position="868"/>
    </location>
</feature>
<proteinExistence type="predicted"/>
<dbReference type="CDD" id="cd09272">
    <property type="entry name" value="RNase_HI_RT_Ty1"/>
    <property type="match status" value="1"/>
</dbReference>
<dbReference type="EMBL" id="BLLK01000040">
    <property type="protein sequence ID" value="GFH50489.1"/>
    <property type="molecule type" value="Genomic_DNA"/>
</dbReference>
<keyword evidence="4" id="KW-1185">Reference proteome</keyword>
<dbReference type="InterPro" id="IPR013103">
    <property type="entry name" value="RVT_2"/>
</dbReference>
<sequence length="1179" mass="133906">MDNLNDHICSESHVLLFSTVKANKEFFSNAEIEGAENARILQQRLHYPSDAALQEALDKNFITDTKVTGADVERAEAIMGKAASICKGKTVRKRINSKYKIRRFHIPSKLVKHHPTEELDTDFMYVQGGPYLVTKGQGTKFRAIQSFNRISKRDKNGKIRYKRGPTAVINGIKKVKEKIEERGFKVTVVNGDNEFEKLRGKIGTAVNICGADQHVGGIEREIRTIKERTRCVWSDLPYLRVPKLMIDEFLEDLIKVMNDFPNKHAISRDISAAAMILERGKLNCELRKLSFGTYCEVKVPTTNNAQVMRTVGAIALRPSNEQGGYFFMSLETGKRIHGFIWTELPISDQIIEAVHVLAENEGADDLDDDGVPLFEWEVGVPILTIEEEQLLQNQGATAVPDDDTIVEDSSINNDNDDVDSDDDSSYVPDDDNSSNDNSNHNDSSSDEIDDADDDSSVQSHENNNIDNDDDDGSISDNTDHIIDVDDDEDNNNDDSISHDIPSDAEAIGATTTTDSSDNTSSRPRRNTRAPERLTVSHSSQKKKTYDATVNEPHPHGELQFTEIDVNQILSENDKELLFDSALHVLFNQMSAKQGIKEFGEEAVAAMFKEYKQIDTLKVVGRFDKRKLTRELKRKALRAVNLIKKKRCGKIKGRTCANGAPHRKFVPREEASSPTLRIESLMGLILFAAVERRDVAIFDVPGAYLHAELGEDKFVLLKLEGEFVKIMCDVNPEYKEDILYENGEPVLYLQILKALYGMIESALLWYSLYTEVLLENGFKLNPVDRCVANKEINGKQCTIGWYVDDNFLSHEDTKVVDGVIDMVESYFPGLQVERGKVLNFLGMELRFFDDGKASIGTVQYLKNMIKDLEEELGFELVQQYANPAGNNLFKIDRKSRKLDEKKADIFRRYVPMVLWTMKRSRPDMETTVSFLMKRVSEPLRDDWHKFIRMTCFIKQTINDVRIIGADSLIDMLTMVDSAHAVHENMRGHTGGLITFSTGVVDQKSSTQKMNARSSTDTEQIGTSEYLPKNIYFSMFFEHQGYKLRTNYLCKDNSSEIKLIKNGSDSATWNSKHLPVKHFWVTDRIKNGDIEVQYCPTKQMVADYYSKPVQGALFHIFRNAIMGWTHIKTVFEDYVPPEERVEMKAPGPKTKLVQMKKLYRDAVMAQNSVVHEELRESRDLY</sequence>
<feature type="compositionally biased region" description="Low complexity" evidence="1">
    <location>
        <begin position="509"/>
        <end position="521"/>
    </location>
</feature>
<feature type="compositionally biased region" description="Acidic residues" evidence="1">
    <location>
        <begin position="414"/>
        <end position="433"/>
    </location>
</feature>
<gene>
    <name evidence="3" type="ORF">CTEN210_06965</name>
</gene>
<protein>
    <recommendedName>
        <fullName evidence="2">Reverse transcriptase Ty1/copia-type domain-containing protein</fullName>
    </recommendedName>
</protein>
<comment type="caution">
    <text evidence="3">The sequence shown here is derived from an EMBL/GenBank/DDBJ whole genome shotgun (WGS) entry which is preliminary data.</text>
</comment>
<evidence type="ECO:0000256" key="1">
    <source>
        <dbReference type="SAM" id="MobiDB-lite"/>
    </source>
</evidence>
<accession>A0AAD3CTS9</accession>
<feature type="compositionally biased region" description="Acidic residues" evidence="1">
    <location>
        <begin position="444"/>
        <end position="455"/>
    </location>
</feature>
<dbReference type="Pfam" id="PF07727">
    <property type="entry name" value="RVT_2"/>
    <property type="match status" value="1"/>
</dbReference>
<dbReference type="AlphaFoldDB" id="A0AAD3CTS9"/>
<name>A0AAD3CTS9_9STRA</name>
<evidence type="ECO:0000313" key="4">
    <source>
        <dbReference type="Proteomes" id="UP001054902"/>
    </source>
</evidence>